<dbReference type="InterPro" id="IPR043313">
    <property type="entry name" value="LRMDA"/>
</dbReference>
<dbReference type="SUPFAM" id="SSF52058">
    <property type="entry name" value="L domain-like"/>
    <property type="match status" value="1"/>
</dbReference>
<name>A0AAN8RZN3_POLSC</name>
<protein>
    <submittedName>
        <fullName evidence="1">Uncharacterized protein</fullName>
    </submittedName>
</protein>
<comment type="caution">
    <text evidence="1">The sequence shown here is derived from an EMBL/GenBank/DDBJ whole genome shotgun (WGS) entry which is preliminary data.</text>
</comment>
<dbReference type="EMBL" id="JAWJWE010000043">
    <property type="protein sequence ID" value="KAK6617761.1"/>
    <property type="molecule type" value="Genomic_DNA"/>
</dbReference>
<dbReference type="Gene3D" id="3.80.10.10">
    <property type="entry name" value="Ribonuclease Inhibitor"/>
    <property type="match status" value="1"/>
</dbReference>
<proteinExistence type="predicted"/>
<evidence type="ECO:0000313" key="2">
    <source>
        <dbReference type="Proteomes" id="UP001372834"/>
    </source>
</evidence>
<sequence length="238" mass="27637">MDDLFSPESGIVFDNTRLSFIGRDCYKIPKIIPIRYGSKVDILDLSSNSLTTLQGIEKFFHLKVLILDNNILSDNIVIPKMEFLHTLSINKNKIINLELFLHKVKESLPSLKYLSLLGNKACPNQLSDMNKDEEDYRRYRYYVINQLPNLQFLDSTCVSTEEKQEAQMRGHLMKVAKPQKASFLIKHEDNYISSPNQYTPLPKTRRAIDDHQGIYGKCFYKYSGKHSEGNRFIQNHDL</sequence>
<organism evidence="1 2">
    <name type="scientific">Polyplax serrata</name>
    <name type="common">Common mouse louse</name>
    <dbReference type="NCBI Taxonomy" id="468196"/>
    <lineage>
        <taxon>Eukaryota</taxon>
        <taxon>Metazoa</taxon>
        <taxon>Ecdysozoa</taxon>
        <taxon>Arthropoda</taxon>
        <taxon>Hexapoda</taxon>
        <taxon>Insecta</taxon>
        <taxon>Pterygota</taxon>
        <taxon>Neoptera</taxon>
        <taxon>Paraneoptera</taxon>
        <taxon>Psocodea</taxon>
        <taxon>Troctomorpha</taxon>
        <taxon>Phthiraptera</taxon>
        <taxon>Anoplura</taxon>
        <taxon>Polyplacidae</taxon>
        <taxon>Polyplax</taxon>
    </lineage>
</organism>
<dbReference type="PANTHER" id="PTHR46282">
    <property type="entry name" value="LEUCINE-RICH MELANOCYTE DIFFERENTIATION-ASSOCIATED PROTEIN"/>
    <property type="match status" value="1"/>
</dbReference>
<dbReference type="Pfam" id="PF14580">
    <property type="entry name" value="LRR_9"/>
    <property type="match status" value="1"/>
</dbReference>
<dbReference type="PANTHER" id="PTHR46282:SF2">
    <property type="entry name" value="LEUCINE-RICH MELANOCYTE DIFFERENTIATION-ASSOCIATED PROTEIN"/>
    <property type="match status" value="1"/>
</dbReference>
<reference evidence="1 2" key="1">
    <citation type="submission" date="2023-10" db="EMBL/GenBank/DDBJ databases">
        <title>Genomes of two closely related lineages of the louse Polyplax serrata with different host specificities.</title>
        <authorList>
            <person name="Martinu J."/>
            <person name="Tarabai H."/>
            <person name="Stefka J."/>
            <person name="Hypsa V."/>
        </authorList>
    </citation>
    <scope>NUCLEOTIDE SEQUENCE [LARGE SCALE GENOMIC DNA]</scope>
    <source>
        <strain evidence="1">HR10_N</strain>
    </source>
</reference>
<dbReference type="Proteomes" id="UP001372834">
    <property type="component" value="Unassembled WGS sequence"/>
</dbReference>
<gene>
    <name evidence="1" type="ORF">RUM43_013989</name>
</gene>
<evidence type="ECO:0000313" key="1">
    <source>
        <dbReference type="EMBL" id="KAK6617761.1"/>
    </source>
</evidence>
<dbReference type="FunFam" id="3.80.10.10:FF:000695">
    <property type="entry name" value="leucine-rich melanocyte differentiation-associated protein"/>
    <property type="match status" value="1"/>
</dbReference>
<dbReference type="AlphaFoldDB" id="A0AAN8RZN3"/>
<accession>A0AAN8RZN3</accession>
<dbReference type="InterPro" id="IPR032675">
    <property type="entry name" value="LRR_dom_sf"/>
</dbReference>